<organism evidence="1">
    <name type="scientific">Rhizophora mucronata</name>
    <name type="common">Asiatic mangrove</name>
    <dbReference type="NCBI Taxonomy" id="61149"/>
    <lineage>
        <taxon>Eukaryota</taxon>
        <taxon>Viridiplantae</taxon>
        <taxon>Streptophyta</taxon>
        <taxon>Embryophyta</taxon>
        <taxon>Tracheophyta</taxon>
        <taxon>Spermatophyta</taxon>
        <taxon>Magnoliopsida</taxon>
        <taxon>eudicotyledons</taxon>
        <taxon>Gunneridae</taxon>
        <taxon>Pentapetalae</taxon>
        <taxon>rosids</taxon>
        <taxon>fabids</taxon>
        <taxon>Malpighiales</taxon>
        <taxon>Rhizophoraceae</taxon>
        <taxon>Rhizophora</taxon>
    </lineage>
</organism>
<accession>A0A2P2QZM1</accession>
<dbReference type="EMBL" id="GGEC01091972">
    <property type="protein sequence ID" value="MBX72456.1"/>
    <property type="molecule type" value="Transcribed_RNA"/>
</dbReference>
<reference evidence="1" key="1">
    <citation type="submission" date="2018-02" db="EMBL/GenBank/DDBJ databases">
        <title>Rhizophora mucronata_Transcriptome.</title>
        <authorList>
            <person name="Meera S.P."/>
            <person name="Sreeshan A."/>
            <person name="Augustine A."/>
        </authorList>
    </citation>
    <scope>NUCLEOTIDE SEQUENCE</scope>
    <source>
        <tissue evidence="1">Leaf</tissue>
    </source>
</reference>
<proteinExistence type="predicted"/>
<protein>
    <submittedName>
        <fullName evidence="1">Uncharacterized protein</fullName>
    </submittedName>
</protein>
<dbReference type="AlphaFoldDB" id="A0A2P2QZM1"/>
<evidence type="ECO:0000313" key="1">
    <source>
        <dbReference type="EMBL" id="MBX72456.1"/>
    </source>
</evidence>
<name>A0A2P2QZM1_RHIMU</name>
<sequence>MGKIKWSKRKIFSLISFPLTFPCSIQSSKK</sequence>